<feature type="compositionally biased region" description="Polar residues" evidence="1">
    <location>
        <begin position="140"/>
        <end position="151"/>
    </location>
</feature>
<dbReference type="AlphaFoldDB" id="A0A1B6K2F5"/>
<dbReference type="InterPro" id="IPR001163">
    <property type="entry name" value="Sm_dom_euk/arc"/>
</dbReference>
<dbReference type="SUPFAM" id="SSF50182">
    <property type="entry name" value="Sm-like ribonucleoproteins"/>
    <property type="match status" value="1"/>
</dbReference>
<dbReference type="CDD" id="cd00600">
    <property type="entry name" value="Sm_like"/>
    <property type="match status" value="1"/>
</dbReference>
<proteinExistence type="predicted"/>
<feature type="compositionally biased region" description="Basic and acidic residues" evidence="1">
    <location>
        <begin position="165"/>
        <end position="188"/>
    </location>
</feature>
<organism evidence="3">
    <name type="scientific">Homalodisca liturata</name>
    <dbReference type="NCBI Taxonomy" id="320908"/>
    <lineage>
        <taxon>Eukaryota</taxon>
        <taxon>Metazoa</taxon>
        <taxon>Ecdysozoa</taxon>
        <taxon>Arthropoda</taxon>
        <taxon>Hexapoda</taxon>
        <taxon>Insecta</taxon>
        <taxon>Pterygota</taxon>
        <taxon>Neoptera</taxon>
        <taxon>Paraneoptera</taxon>
        <taxon>Hemiptera</taxon>
        <taxon>Auchenorrhyncha</taxon>
        <taxon>Membracoidea</taxon>
        <taxon>Cicadellidae</taxon>
        <taxon>Cicadellinae</taxon>
        <taxon>Proconiini</taxon>
        <taxon>Homalodisca</taxon>
    </lineage>
</organism>
<dbReference type="InterPro" id="IPR010920">
    <property type="entry name" value="LSM_dom_sf"/>
</dbReference>
<dbReference type="SMART" id="SM00651">
    <property type="entry name" value="Sm"/>
    <property type="match status" value="1"/>
</dbReference>
<gene>
    <name evidence="3" type="ORF">g.15792</name>
</gene>
<dbReference type="Pfam" id="PF01423">
    <property type="entry name" value="LSM"/>
    <property type="match status" value="1"/>
</dbReference>
<evidence type="ECO:0000313" key="3">
    <source>
        <dbReference type="EMBL" id="JAT05344.1"/>
    </source>
</evidence>
<feature type="region of interest" description="Disordered" evidence="1">
    <location>
        <begin position="99"/>
        <end position="219"/>
    </location>
</feature>
<dbReference type="Gene3D" id="2.30.30.100">
    <property type="match status" value="1"/>
</dbReference>
<feature type="domain" description="Sm" evidence="2">
    <location>
        <begin position="17"/>
        <end position="90"/>
    </location>
</feature>
<dbReference type="EMBL" id="GECU01002363">
    <property type="protein sequence ID" value="JAT05344.1"/>
    <property type="molecule type" value="Transcribed_RNA"/>
</dbReference>
<name>A0A1B6K2F5_9HEMI</name>
<evidence type="ECO:0000256" key="1">
    <source>
        <dbReference type="SAM" id="MobiDB-lite"/>
    </source>
</evidence>
<protein>
    <recommendedName>
        <fullName evidence="2">Sm domain-containing protein</fullName>
    </recommendedName>
</protein>
<accession>A0A1B6K2F5</accession>
<reference evidence="3" key="1">
    <citation type="submission" date="2015-11" db="EMBL/GenBank/DDBJ databases">
        <title>De novo transcriptome assembly of four potential Pierce s Disease insect vectors from Arizona vineyards.</title>
        <authorList>
            <person name="Tassone E.E."/>
        </authorList>
    </citation>
    <scope>NUCLEOTIDE SEQUENCE</scope>
</reference>
<feature type="compositionally biased region" description="Basic and acidic residues" evidence="1">
    <location>
        <begin position="201"/>
        <end position="219"/>
    </location>
</feature>
<evidence type="ECO:0000259" key="2">
    <source>
        <dbReference type="SMART" id="SM00651"/>
    </source>
</evidence>
<sequence length="258" mass="29436">MVEPIVNQDIFIQYRYNLYNQYLGSRVRVNVRNRKKRTKNFIGKLQGYDLHLNVVLADVYRVILYNTEEQRQDVDGLMVIRGVNVQSIRLACPEPHLLPWPTKPTKLTKAVSKSPARSKEEPPKPPTPARPLKLKRAWLTSPSPSGDFTPSRQRKETSETPSTDKAAKEGEKGEEKTIPEEVRKETPKSENITSPTDADEKDSVLQRNAEEEVIIKREPEDDSLTFEEFILANNDIGEDYVVKSEVQDSDEGDMPETS</sequence>